<dbReference type="AlphaFoldDB" id="A0A6G0YD84"/>
<dbReference type="EMBL" id="VUJU01004744">
    <property type="protein sequence ID" value="KAF0753406.1"/>
    <property type="molecule type" value="Genomic_DNA"/>
</dbReference>
<dbReference type="Proteomes" id="UP000478052">
    <property type="component" value="Unassembled WGS sequence"/>
</dbReference>
<reference evidence="1 2" key="1">
    <citation type="submission" date="2019-08" db="EMBL/GenBank/DDBJ databases">
        <title>Whole genome of Aphis craccivora.</title>
        <authorList>
            <person name="Voronova N.V."/>
            <person name="Shulinski R.S."/>
            <person name="Bandarenka Y.V."/>
            <person name="Zhorov D.G."/>
            <person name="Warner D."/>
        </authorList>
    </citation>
    <scope>NUCLEOTIDE SEQUENCE [LARGE SCALE GENOMIC DNA]</scope>
    <source>
        <strain evidence="1">180601</strain>
        <tissue evidence="1">Whole Body</tissue>
    </source>
</reference>
<evidence type="ECO:0000313" key="1">
    <source>
        <dbReference type="EMBL" id="KAF0753406.1"/>
    </source>
</evidence>
<organism evidence="1 2">
    <name type="scientific">Aphis craccivora</name>
    <name type="common">Cowpea aphid</name>
    <dbReference type="NCBI Taxonomy" id="307492"/>
    <lineage>
        <taxon>Eukaryota</taxon>
        <taxon>Metazoa</taxon>
        <taxon>Ecdysozoa</taxon>
        <taxon>Arthropoda</taxon>
        <taxon>Hexapoda</taxon>
        <taxon>Insecta</taxon>
        <taxon>Pterygota</taxon>
        <taxon>Neoptera</taxon>
        <taxon>Paraneoptera</taxon>
        <taxon>Hemiptera</taxon>
        <taxon>Sternorrhyncha</taxon>
        <taxon>Aphidomorpha</taxon>
        <taxon>Aphidoidea</taxon>
        <taxon>Aphididae</taxon>
        <taxon>Aphidini</taxon>
        <taxon>Aphis</taxon>
        <taxon>Aphis</taxon>
    </lineage>
</organism>
<protein>
    <submittedName>
        <fullName evidence="1">Uncharacterized protein</fullName>
    </submittedName>
</protein>
<feature type="non-terminal residue" evidence="1">
    <location>
        <position position="1"/>
    </location>
</feature>
<proteinExistence type="predicted"/>
<keyword evidence="2" id="KW-1185">Reference proteome</keyword>
<evidence type="ECO:0000313" key="2">
    <source>
        <dbReference type="Proteomes" id="UP000478052"/>
    </source>
</evidence>
<comment type="caution">
    <text evidence="1">The sequence shown here is derived from an EMBL/GenBank/DDBJ whole genome shotgun (WGS) entry which is preliminary data.</text>
</comment>
<sequence length="58" mass="6949">NRIFIIFYFFIGDSIKWVLCIRCFVNSCIMLKITLYYSFRCSTHQNNLIIVCVYVSIL</sequence>
<accession>A0A6G0YD84</accession>
<gene>
    <name evidence="1" type="ORF">FWK35_00019123</name>
</gene>
<name>A0A6G0YD84_APHCR</name>